<dbReference type="AlphaFoldDB" id="A0A940MKG3"/>
<evidence type="ECO:0000313" key="2">
    <source>
        <dbReference type="EMBL" id="MBP0483460.1"/>
    </source>
</evidence>
<dbReference type="EMBL" id="JAGISH010000007">
    <property type="protein sequence ID" value="MBP0483460.1"/>
    <property type="molecule type" value="Genomic_DNA"/>
</dbReference>
<evidence type="ECO:0000313" key="3">
    <source>
        <dbReference type="Proteomes" id="UP000675940"/>
    </source>
</evidence>
<keyword evidence="3" id="KW-1185">Reference proteome</keyword>
<dbReference type="RefSeq" id="WP_209361406.1">
    <property type="nucleotide sequence ID" value="NZ_JAGISH010000007.1"/>
</dbReference>
<sequence length="314" mass="33584">MMTPKGWSHAIDGRIGGRAVQRAECAKNWLRQPPDDPQRATSRRTKRFDPPRRHPMNRRTRALTLHCVTALVATGFSARESDAQEAQFEAERAFPATFGIASAFPGAPNTGFIGLSLVYPRRGILPSNTTAAEKLDGDLVIGYTLGDPIDLIAVTGSVAITSLKGFAEDGAFGLDVARALRVSDDSLTFIGLSASNLGAWGDAAFDPPAWSAYVSHLFSVGGTQEVPVQITVGYGDQSTYDDLGIFVEGGWFYGIGAGLTPNLSASLSGTRNQVNIGFGLSHPRLFNWGASFGVYDVTDNVHSRQLGISVSRSF</sequence>
<feature type="region of interest" description="Disordered" evidence="1">
    <location>
        <begin position="28"/>
        <end position="57"/>
    </location>
</feature>
<proteinExistence type="predicted"/>
<name>A0A940MKG3_9RHOB</name>
<evidence type="ECO:0000256" key="1">
    <source>
        <dbReference type="SAM" id="MobiDB-lite"/>
    </source>
</evidence>
<gene>
    <name evidence="2" type="ORF">J5474_13290</name>
</gene>
<protein>
    <submittedName>
        <fullName evidence="2">Uncharacterized protein</fullName>
    </submittedName>
</protein>
<accession>A0A940MKG3</accession>
<dbReference type="Proteomes" id="UP000675940">
    <property type="component" value="Unassembled WGS sequence"/>
</dbReference>
<reference evidence="2" key="1">
    <citation type="submission" date="2021-03" db="EMBL/GenBank/DDBJ databases">
        <title>Sagittula salina sp. nov. strain M10.9X isolated from the marine waste.</title>
        <authorList>
            <person name="Satari L."/>
            <person name="Molina-Menor E."/>
            <person name="Vidal-Verdu A."/>
            <person name="Pascual J."/>
            <person name="Pereto J."/>
            <person name="Porcar M."/>
        </authorList>
    </citation>
    <scope>NUCLEOTIDE SEQUENCE</scope>
    <source>
        <strain evidence="2">M10.9X</strain>
    </source>
</reference>
<organism evidence="2 3">
    <name type="scientific">Sagittula salina</name>
    <dbReference type="NCBI Taxonomy" id="2820268"/>
    <lineage>
        <taxon>Bacteria</taxon>
        <taxon>Pseudomonadati</taxon>
        <taxon>Pseudomonadota</taxon>
        <taxon>Alphaproteobacteria</taxon>
        <taxon>Rhodobacterales</taxon>
        <taxon>Roseobacteraceae</taxon>
        <taxon>Sagittula</taxon>
    </lineage>
</organism>
<comment type="caution">
    <text evidence="2">The sequence shown here is derived from an EMBL/GenBank/DDBJ whole genome shotgun (WGS) entry which is preliminary data.</text>
</comment>